<gene>
    <name evidence="1" type="ORF">C5167_018775</name>
</gene>
<dbReference type="AlphaFoldDB" id="A0A4Y7INU7"/>
<proteinExistence type="predicted"/>
<evidence type="ECO:0000313" key="2">
    <source>
        <dbReference type="Proteomes" id="UP000316621"/>
    </source>
</evidence>
<dbReference type="EMBL" id="CM010716">
    <property type="protein sequence ID" value="RZC50347.1"/>
    <property type="molecule type" value="Genomic_DNA"/>
</dbReference>
<reference evidence="1 2" key="1">
    <citation type="journal article" date="2018" name="Science">
        <title>The opium poppy genome and morphinan production.</title>
        <authorList>
            <person name="Guo L."/>
            <person name="Winzer T."/>
            <person name="Yang X."/>
            <person name="Li Y."/>
            <person name="Ning Z."/>
            <person name="He Z."/>
            <person name="Teodor R."/>
            <person name="Lu Y."/>
            <person name="Bowser T.A."/>
            <person name="Graham I.A."/>
            <person name="Ye K."/>
        </authorList>
    </citation>
    <scope>NUCLEOTIDE SEQUENCE [LARGE SCALE GENOMIC DNA]</scope>
    <source>
        <strain evidence="2">cv. HN1</strain>
        <tissue evidence="1">Leaves</tissue>
    </source>
</reference>
<dbReference type="Gramene" id="RZC50347">
    <property type="protein sequence ID" value="RZC50347"/>
    <property type="gene ID" value="C5167_018775"/>
</dbReference>
<protein>
    <submittedName>
        <fullName evidence="1">Uncharacterized protein</fullName>
    </submittedName>
</protein>
<dbReference type="Proteomes" id="UP000316621">
    <property type="component" value="Chromosome 2"/>
</dbReference>
<organism evidence="1 2">
    <name type="scientific">Papaver somniferum</name>
    <name type="common">Opium poppy</name>
    <dbReference type="NCBI Taxonomy" id="3469"/>
    <lineage>
        <taxon>Eukaryota</taxon>
        <taxon>Viridiplantae</taxon>
        <taxon>Streptophyta</taxon>
        <taxon>Embryophyta</taxon>
        <taxon>Tracheophyta</taxon>
        <taxon>Spermatophyta</taxon>
        <taxon>Magnoliopsida</taxon>
        <taxon>Ranunculales</taxon>
        <taxon>Papaveraceae</taxon>
        <taxon>Papaveroideae</taxon>
        <taxon>Papaver</taxon>
    </lineage>
</organism>
<keyword evidence="2" id="KW-1185">Reference proteome</keyword>
<sequence>MNDLLNGRHYLQGCAWLLAGYVILGKTPYEIILHALDEDEGGLSHKNDLPIVIAEEVPKEDAVVSVKVKDLKVGESSSST</sequence>
<name>A0A4Y7INU7_PAPSO</name>
<evidence type="ECO:0000313" key="1">
    <source>
        <dbReference type="EMBL" id="RZC50347.1"/>
    </source>
</evidence>
<accession>A0A4Y7INU7</accession>